<dbReference type="GO" id="GO:0061709">
    <property type="term" value="P:reticulophagy"/>
    <property type="evidence" value="ECO:0007669"/>
    <property type="project" value="TreeGrafter"/>
</dbReference>
<comment type="catalytic activity">
    <reaction evidence="9">
        <text>L-threonyl-[protein] + ATP = O-phospho-L-threonyl-[protein] + ADP + H(+)</text>
        <dbReference type="Rhea" id="RHEA:46608"/>
        <dbReference type="Rhea" id="RHEA-COMP:11060"/>
        <dbReference type="Rhea" id="RHEA-COMP:11605"/>
        <dbReference type="ChEBI" id="CHEBI:15378"/>
        <dbReference type="ChEBI" id="CHEBI:30013"/>
        <dbReference type="ChEBI" id="CHEBI:30616"/>
        <dbReference type="ChEBI" id="CHEBI:61977"/>
        <dbReference type="ChEBI" id="CHEBI:456216"/>
        <dbReference type="EC" id="2.7.11.1"/>
    </reaction>
</comment>
<keyword evidence="3" id="KW-0963">Cytoplasm</keyword>
<dbReference type="GO" id="GO:0000422">
    <property type="term" value="P:autophagy of mitochondrion"/>
    <property type="evidence" value="ECO:0007669"/>
    <property type="project" value="TreeGrafter"/>
</dbReference>
<dbReference type="SMART" id="SM00745">
    <property type="entry name" value="MIT"/>
    <property type="match status" value="2"/>
</dbReference>
<dbReference type="KEGG" id="dci:103520265"/>
<dbReference type="SUPFAM" id="SSF56112">
    <property type="entry name" value="Protein kinase-like (PK-like)"/>
    <property type="match status" value="1"/>
</dbReference>
<dbReference type="EC" id="2.7.11.1" evidence="2"/>
<reference evidence="13" key="1">
    <citation type="submission" date="2025-08" db="UniProtKB">
        <authorList>
            <consortium name="RefSeq"/>
        </authorList>
    </citation>
    <scope>IDENTIFICATION</scope>
</reference>
<protein>
    <recommendedName>
        <fullName evidence="2">non-specific serine/threonine protein kinase</fullName>
        <ecNumber evidence="2">2.7.11.1</ecNumber>
    </recommendedName>
</protein>
<evidence type="ECO:0000256" key="9">
    <source>
        <dbReference type="ARBA" id="ARBA00047899"/>
    </source>
</evidence>
<dbReference type="Pfam" id="PF00069">
    <property type="entry name" value="Pkinase"/>
    <property type="match status" value="1"/>
</dbReference>
<evidence type="ECO:0000256" key="2">
    <source>
        <dbReference type="ARBA" id="ARBA00012513"/>
    </source>
</evidence>
<comment type="catalytic activity">
    <reaction evidence="10">
        <text>L-seryl-[protein] + ATP = O-phospho-L-seryl-[protein] + ADP + H(+)</text>
        <dbReference type="Rhea" id="RHEA:17989"/>
        <dbReference type="Rhea" id="RHEA-COMP:9863"/>
        <dbReference type="Rhea" id="RHEA-COMP:11604"/>
        <dbReference type="ChEBI" id="CHEBI:15378"/>
        <dbReference type="ChEBI" id="CHEBI:29999"/>
        <dbReference type="ChEBI" id="CHEBI:30616"/>
        <dbReference type="ChEBI" id="CHEBI:83421"/>
        <dbReference type="ChEBI" id="CHEBI:456216"/>
        <dbReference type="EC" id="2.7.11.1"/>
    </reaction>
</comment>
<dbReference type="Pfam" id="PF04212">
    <property type="entry name" value="MIT"/>
    <property type="match status" value="1"/>
</dbReference>
<dbReference type="PROSITE" id="PS50011">
    <property type="entry name" value="PROTEIN_KINASE_DOM"/>
    <property type="match status" value="1"/>
</dbReference>
<dbReference type="PANTHER" id="PTHR24348:SF65">
    <property type="entry name" value="SERINE_THREONINE-PROTEIN KINASE ULK3"/>
    <property type="match status" value="1"/>
</dbReference>
<accession>A0A3Q0JFL2</accession>
<evidence type="ECO:0000256" key="10">
    <source>
        <dbReference type="ARBA" id="ARBA00048679"/>
    </source>
</evidence>
<evidence type="ECO:0000256" key="1">
    <source>
        <dbReference type="ARBA" id="ARBA00004496"/>
    </source>
</evidence>
<dbReference type="Proteomes" id="UP000079169">
    <property type="component" value="Unplaced"/>
</dbReference>
<dbReference type="SUPFAM" id="SSF116846">
    <property type="entry name" value="MIT domain"/>
    <property type="match status" value="1"/>
</dbReference>
<keyword evidence="7" id="KW-0418">Kinase</keyword>
<keyword evidence="12" id="KW-1185">Reference proteome</keyword>
<evidence type="ECO:0000256" key="8">
    <source>
        <dbReference type="ARBA" id="ARBA00023006"/>
    </source>
</evidence>
<evidence type="ECO:0000256" key="3">
    <source>
        <dbReference type="ARBA" id="ARBA00022490"/>
    </source>
</evidence>
<dbReference type="InterPro" id="IPR007330">
    <property type="entry name" value="MIT_dom"/>
</dbReference>
<keyword evidence="6" id="KW-0677">Repeat</keyword>
<dbReference type="GO" id="GO:0005776">
    <property type="term" value="C:autophagosome"/>
    <property type="evidence" value="ECO:0007669"/>
    <property type="project" value="TreeGrafter"/>
</dbReference>
<dbReference type="InterPro" id="IPR045269">
    <property type="entry name" value="Atg1-like"/>
</dbReference>
<evidence type="ECO:0000313" key="13">
    <source>
        <dbReference type="RefSeq" id="XP_026687256.1"/>
    </source>
</evidence>
<dbReference type="AlphaFoldDB" id="A0A3Q0JFL2"/>
<sequence>MAPEILAGSPYNAKADLWSLGVLVFEALFGHAPYASCNLSQLRAQALSSAPITIPPNSLSPDCMDFLSRLLQKDPMRRISYEDLFSHPYPDLIHAPCAESHQTAIRIVTDAIHHDRENNSRRAFSLYCEALNYLIPLAYGKQKTNKITGTYKRIDIDLKYLCVPPCAESYQTAIRIVTDAIHHDRENNSRRVFSLYCEALNYLIPLAYGEADATRKKELYSKVEEYRRRAQQLASKHQPLPVITTNSTHSHTSLHVLAEAIPNLKSGLEIGETGDMYLAEGNYELALEKLKASLAILIQFCEAETSSSQLKPLLAHQVCECKLILGLFRR</sequence>
<dbReference type="Gene3D" id="1.10.510.10">
    <property type="entry name" value="Transferase(Phosphotransferase) domain 1"/>
    <property type="match status" value="1"/>
</dbReference>
<dbReference type="Gene3D" id="1.20.58.80">
    <property type="entry name" value="Phosphotransferase system, lactose/cellobiose-type IIA subunit"/>
    <property type="match status" value="2"/>
</dbReference>
<dbReference type="InterPro" id="IPR011009">
    <property type="entry name" value="Kinase-like_dom_sf"/>
</dbReference>
<dbReference type="GO" id="GO:0010506">
    <property type="term" value="P:regulation of autophagy"/>
    <property type="evidence" value="ECO:0007669"/>
    <property type="project" value="InterPro"/>
</dbReference>
<dbReference type="RefSeq" id="XP_026687256.1">
    <property type="nucleotide sequence ID" value="XM_026831455.1"/>
</dbReference>
<keyword evidence="5" id="KW-0808">Transferase</keyword>
<evidence type="ECO:0000256" key="4">
    <source>
        <dbReference type="ARBA" id="ARBA00022527"/>
    </source>
</evidence>
<evidence type="ECO:0000256" key="7">
    <source>
        <dbReference type="ARBA" id="ARBA00022777"/>
    </source>
</evidence>
<organism evidence="12 13">
    <name type="scientific">Diaphorina citri</name>
    <name type="common">Asian citrus psyllid</name>
    <dbReference type="NCBI Taxonomy" id="121845"/>
    <lineage>
        <taxon>Eukaryota</taxon>
        <taxon>Metazoa</taxon>
        <taxon>Ecdysozoa</taxon>
        <taxon>Arthropoda</taxon>
        <taxon>Hexapoda</taxon>
        <taxon>Insecta</taxon>
        <taxon>Pterygota</taxon>
        <taxon>Neoptera</taxon>
        <taxon>Paraneoptera</taxon>
        <taxon>Hemiptera</taxon>
        <taxon>Sternorrhyncha</taxon>
        <taxon>Psylloidea</taxon>
        <taxon>Psyllidae</taxon>
        <taxon>Diaphorininae</taxon>
        <taxon>Diaphorina</taxon>
    </lineage>
</organism>
<name>A0A3Q0JFL2_DIACI</name>
<dbReference type="GO" id="GO:0005829">
    <property type="term" value="C:cytosol"/>
    <property type="evidence" value="ECO:0007669"/>
    <property type="project" value="TreeGrafter"/>
</dbReference>
<feature type="domain" description="Protein kinase" evidence="11">
    <location>
        <begin position="1"/>
        <end position="90"/>
    </location>
</feature>
<dbReference type="GO" id="GO:0034727">
    <property type="term" value="P:piecemeal microautophagy of the nucleus"/>
    <property type="evidence" value="ECO:0007669"/>
    <property type="project" value="TreeGrafter"/>
</dbReference>
<comment type="subcellular location">
    <subcellularLocation>
        <location evidence="1">Cytoplasm</location>
    </subcellularLocation>
</comment>
<dbReference type="GO" id="GO:0042594">
    <property type="term" value="P:response to starvation"/>
    <property type="evidence" value="ECO:0007669"/>
    <property type="project" value="TreeGrafter"/>
</dbReference>
<dbReference type="GO" id="GO:0000045">
    <property type="term" value="P:autophagosome assembly"/>
    <property type="evidence" value="ECO:0007669"/>
    <property type="project" value="TreeGrafter"/>
</dbReference>
<keyword evidence="4" id="KW-0723">Serine/threonine-protein kinase</keyword>
<dbReference type="GO" id="GO:0005524">
    <property type="term" value="F:ATP binding"/>
    <property type="evidence" value="ECO:0007669"/>
    <property type="project" value="InterPro"/>
</dbReference>
<dbReference type="InterPro" id="IPR000719">
    <property type="entry name" value="Prot_kinase_dom"/>
</dbReference>
<evidence type="ECO:0000259" key="11">
    <source>
        <dbReference type="PROSITE" id="PS50011"/>
    </source>
</evidence>
<evidence type="ECO:0000313" key="12">
    <source>
        <dbReference type="Proteomes" id="UP000079169"/>
    </source>
</evidence>
<dbReference type="STRING" id="121845.A0A3Q0JFL2"/>
<dbReference type="GO" id="GO:0034045">
    <property type="term" value="C:phagophore assembly site membrane"/>
    <property type="evidence" value="ECO:0007669"/>
    <property type="project" value="TreeGrafter"/>
</dbReference>
<gene>
    <name evidence="13" type="primary">LOC103520265</name>
</gene>
<keyword evidence="8" id="KW-0072">Autophagy</keyword>
<dbReference type="InterPro" id="IPR036181">
    <property type="entry name" value="MIT_dom_sf"/>
</dbReference>
<proteinExistence type="predicted"/>
<evidence type="ECO:0000256" key="6">
    <source>
        <dbReference type="ARBA" id="ARBA00022737"/>
    </source>
</evidence>
<dbReference type="GO" id="GO:0004674">
    <property type="term" value="F:protein serine/threonine kinase activity"/>
    <property type="evidence" value="ECO:0007669"/>
    <property type="project" value="UniProtKB-KW"/>
</dbReference>
<dbReference type="GeneID" id="103520265"/>
<dbReference type="PaxDb" id="121845-A0A3Q0JFL2"/>
<dbReference type="PANTHER" id="PTHR24348">
    <property type="entry name" value="SERINE/THREONINE-PROTEIN KINASE UNC-51-RELATED"/>
    <property type="match status" value="1"/>
</dbReference>
<evidence type="ECO:0000256" key="5">
    <source>
        <dbReference type="ARBA" id="ARBA00022679"/>
    </source>
</evidence>